<reference evidence="2 3" key="1">
    <citation type="submission" date="2013-02" db="EMBL/GenBank/DDBJ databases">
        <title>Draft Genome Sequence of Streptomyces aurantiacus, Which Produces Setomimycin.</title>
        <authorList>
            <person name="Gruening B.A."/>
            <person name="Praeg A."/>
            <person name="Erxleben A."/>
            <person name="Guenther S."/>
            <person name="Mueller M."/>
        </authorList>
    </citation>
    <scope>NUCLEOTIDE SEQUENCE [LARGE SCALE GENOMIC DNA]</scope>
    <source>
        <strain evidence="2 3">JA 4570</strain>
    </source>
</reference>
<organism evidence="2 3">
    <name type="scientific">Streptomyces aurantiacus JA 4570</name>
    <dbReference type="NCBI Taxonomy" id="1286094"/>
    <lineage>
        <taxon>Bacteria</taxon>
        <taxon>Bacillati</taxon>
        <taxon>Actinomycetota</taxon>
        <taxon>Actinomycetes</taxon>
        <taxon>Kitasatosporales</taxon>
        <taxon>Streptomycetaceae</taxon>
        <taxon>Streptomyces</taxon>
        <taxon>Streptomyces aurantiacus group</taxon>
    </lineage>
</organism>
<proteinExistence type="predicted"/>
<keyword evidence="3" id="KW-1185">Reference proteome</keyword>
<dbReference type="Proteomes" id="UP000014629">
    <property type="component" value="Unassembled WGS sequence"/>
</dbReference>
<feature type="compositionally biased region" description="Basic and acidic residues" evidence="1">
    <location>
        <begin position="1"/>
        <end position="11"/>
    </location>
</feature>
<dbReference type="EMBL" id="AOPZ01000248">
    <property type="protein sequence ID" value="EPH42190.1"/>
    <property type="molecule type" value="Genomic_DNA"/>
</dbReference>
<evidence type="ECO:0000313" key="3">
    <source>
        <dbReference type="Proteomes" id="UP000014629"/>
    </source>
</evidence>
<feature type="region of interest" description="Disordered" evidence="1">
    <location>
        <begin position="1"/>
        <end position="46"/>
    </location>
</feature>
<accession>S3ZUV7</accession>
<evidence type="ECO:0000256" key="1">
    <source>
        <dbReference type="SAM" id="MobiDB-lite"/>
    </source>
</evidence>
<name>S3ZUV7_9ACTN</name>
<comment type="caution">
    <text evidence="2">The sequence shown here is derived from an EMBL/GenBank/DDBJ whole genome shotgun (WGS) entry which is preliminary data.</text>
</comment>
<evidence type="ECO:0000313" key="2">
    <source>
        <dbReference type="EMBL" id="EPH42190.1"/>
    </source>
</evidence>
<dbReference type="AlphaFoldDB" id="S3ZUV7"/>
<gene>
    <name evidence="2" type="ORF">STRAU_4760</name>
</gene>
<dbReference type="PATRIC" id="fig|1286094.4.peg.4709"/>
<protein>
    <submittedName>
        <fullName evidence="2">Uncharacterized protein</fullName>
    </submittedName>
</protein>
<sequence length="46" mass="4875">MELEAYDRPGFADRLQTAGRGAEATESPWPRVGRPPPAPSKAPAGI</sequence>